<dbReference type="PROSITE" id="PS50011">
    <property type="entry name" value="PROTEIN_KINASE_DOM"/>
    <property type="match status" value="1"/>
</dbReference>
<protein>
    <submittedName>
        <fullName evidence="11">Kinase-like protein</fullName>
    </submittedName>
</protein>
<dbReference type="InterPro" id="IPR011009">
    <property type="entry name" value="Kinase-like_dom_sf"/>
</dbReference>
<dbReference type="SUPFAM" id="SSF56112">
    <property type="entry name" value="Protein kinase-like (PK-like)"/>
    <property type="match status" value="1"/>
</dbReference>
<dbReference type="EMBL" id="MU006010">
    <property type="protein sequence ID" value="KAF2858420.1"/>
    <property type="molecule type" value="Genomic_DNA"/>
</dbReference>
<dbReference type="GO" id="GO:0005856">
    <property type="term" value="C:cytoskeleton"/>
    <property type="evidence" value="ECO:0007669"/>
    <property type="project" value="TreeGrafter"/>
</dbReference>
<keyword evidence="2" id="KW-0723">Serine/threonine-protein kinase</keyword>
<dbReference type="FunFam" id="1.10.510.10:FF:000380">
    <property type="entry name" value="Serine/threonine-protein kinase ppk15"/>
    <property type="match status" value="1"/>
</dbReference>
<comment type="similarity">
    <text evidence="1">Belongs to the protein kinase superfamily. CMGC Ser/Thr protein kinase family. MNB/DYRK subfamily.</text>
</comment>
<reference evidence="11" key="1">
    <citation type="journal article" date="2020" name="Stud. Mycol.">
        <title>101 Dothideomycetes genomes: a test case for predicting lifestyles and emergence of pathogens.</title>
        <authorList>
            <person name="Haridas S."/>
            <person name="Albert R."/>
            <person name="Binder M."/>
            <person name="Bloem J."/>
            <person name="Labutti K."/>
            <person name="Salamov A."/>
            <person name="Andreopoulos B."/>
            <person name="Baker S."/>
            <person name="Barry K."/>
            <person name="Bills G."/>
            <person name="Bluhm B."/>
            <person name="Cannon C."/>
            <person name="Castanera R."/>
            <person name="Culley D."/>
            <person name="Daum C."/>
            <person name="Ezra D."/>
            <person name="Gonzalez J."/>
            <person name="Henrissat B."/>
            <person name="Kuo A."/>
            <person name="Liang C."/>
            <person name="Lipzen A."/>
            <person name="Lutzoni F."/>
            <person name="Magnuson J."/>
            <person name="Mondo S."/>
            <person name="Nolan M."/>
            <person name="Ohm R."/>
            <person name="Pangilinan J."/>
            <person name="Park H.-J."/>
            <person name="Ramirez L."/>
            <person name="Alfaro M."/>
            <person name="Sun H."/>
            <person name="Tritt A."/>
            <person name="Yoshinaga Y."/>
            <person name="Zwiers L.-H."/>
            <person name="Turgeon B."/>
            <person name="Goodwin S."/>
            <person name="Spatafora J."/>
            <person name="Crous P."/>
            <person name="Grigoriev I."/>
        </authorList>
    </citation>
    <scope>NUCLEOTIDE SEQUENCE</scope>
    <source>
        <strain evidence="11">CBS 480.64</strain>
    </source>
</reference>
<keyword evidence="3" id="KW-0597">Phosphoprotein</keyword>
<feature type="binding site" evidence="8">
    <location>
        <position position="217"/>
    </location>
    <ligand>
        <name>ATP</name>
        <dbReference type="ChEBI" id="CHEBI:30616"/>
    </ligand>
</feature>
<dbReference type="CDD" id="cd14210">
    <property type="entry name" value="PKc_DYRK"/>
    <property type="match status" value="1"/>
</dbReference>
<evidence type="ECO:0000256" key="1">
    <source>
        <dbReference type="ARBA" id="ARBA00008867"/>
    </source>
</evidence>
<dbReference type="SMART" id="SM00220">
    <property type="entry name" value="S_TKc"/>
    <property type="match status" value="1"/>
</dbReference>
<evidence type="ECO:0000256" key="7">
    <source>
        <dbReference type="ARBA" id="ARBA00022840"/>
    </source>
</evidence>
<dbReference type="GO" id="GO:0005524">
    <property type="term" value="F:ATP binding"/>
    <property type="evidence" value="ECO:0007669"/>
    <property type="project" value="UniProtKB-UniRule"/>
</dbReference>
<sequence>MPPPRLPLSATWHNGLTADGATGERRKTEEQQSIPRLTQNHGNGLRARPPVPLRDTGSSISAIVKDKDDLAADEEMRRLSGRNANVGSAARTTEALQARALPRSPVSPASALQGNGRLVGGAALNIFERGEITEYENQGIYFTGAKQAKKIIGSLGSPEKKDETGNYGYDDERGDYNIVLGDHLAYRYEVVDVLGKGSFGQVVRCIDHKKGGIVAVKIIRNKKRFHQQALIEVGILKRLGEWDPDGAHATLSTTGSFYFRNHLCIVTPCLSINLYEFIRAHNFVGFSLVLIRRIARQLLACLTLLQQKRIIHCDLKPENILLCDARKADVRVIDFGSSCREEEKVYTYIQSRFYRSPEVILGSSYGLGIDMWSFGCILAELFTGYPLFPGENEQEQLACIMEVFGPPDRHLVERCTRKKVFFDSMGKPRVAVNSKNRRRRPSSKTLAQALKTDDEAFVDFVARCLRWDPDRRMKPAEAVAHPFITNVPMTKRQVSDDARRSVAGRSSPVKRPAGNAFAQKPRALPETPRAREVSPAKNATRRQSGTGPASATSGVKRGCNGGPQPMSQRQKSGGFAQLAARESMGGNQRWRA</sequence>
<feature type="compositionally biased region" description="Polar residues" evidence="9">
    <location>
        <begin position="31"/>
        <end position="42"/>
    </location>
</feature>
<keyword evidence="7 8" id="KW-0067">ATP-binding</keyword>
<dbReference type="Gene3D" id="3.30.200.20">
    <property type="entry name" value="Phosphorylase Kinase, domain 1"/>
    <property type="match status" value="1"/>
</dbReference>
<evidence type="ECO:0000313" key="11">
    <source>
        <dbReference type="EMBL" id="KAF2858420.1"/>
    </source>
</evidence>
<accession>A0A6A7BT77</accession>
<dbReference type="OrthoDB" id="9332038at2759"/>
<dbReference type="InterPro" id="IPR008271">
    <property type="entry name" value="Ser/Thr_kinase_AS"/>
</dbReference>
<feature type="region of interest" description="Disordered" evidence="9">
    <location>
        <begin position="490"/>
        <end position="592"/>
    </location>
</feature>
<dbReference type="Proteomes" id="UP000799421">
    <property type="component" value="Unassembled WGS sequence"/>
</dbReference>
<evidence type="ECO:0000256" key="5">
    <source>
        <dbReference type="ARBA" id="ARBA00022741"/>
    </source>
</evidence>
<feature type="compositionally biased region" description="Polar residues" evidence="9">
    <location>
        <begin position="541"/>
        <end position="553"/>
    </location>
</feature>
<name>A0A6A7BT77_9PEZI</name>
<dbReference type="InterPro" id="IPR017441">
    <property type="entry name" value="Protein_kinase_ATP_BS"/>
</dbReference>
<dbReference type="PANTHER" id="PTHR24058">
    <property type="entry name" value="DUAL SPECIFICITY PROTEIN KINASE"/>
    <property type="match status" value="1"/>
</dbReference>
<dbReference type="InterPro" id="IPR050494">
    <property type="entry name" value="Ser_Thr_dual-spec_kinase"/>
</dbReference>
<evidence type="ECO:0000259" key="10">
    <source>
        <dbReference type="PROSITE" id="PS50011"/>
    </source>
</evidence>
<keyword evidence="4" id="KW-0808">Transferase</keyword>
<evidence type="ECO:0000313" key="12">
    <source>
        <dbReference type="Proteomes" id="UP000799421"/>
    </source>
</evidence>
<gene>
    <name evidence="11" type="ORF">K470DRAFT_221370</name>
</gene>
<dbReference type="Pfam" id="PF00069">
    <property type="entry name" value="Pkinase"/>
    <property type="match status" value="1"/>
</dbReference>
<dbReference type="PROSITE" id="PS00108">
    <property type="entry name" value="PROTEIN_KINASE_ST"/>
    <property type="match status" value="1"/>
</dbReference>
<dbReference type="PROSITE" id="PS00107">
    <property type="entry name" value="PROTEIN_KINASE_ATP"/>
    <property type="match status" value="1"/>
</dbReference>
<dbReference type="PANTHER" id="PTHR24058:SF22">
    <property type="entry name" value="DUAL SPECIFICITY TYROSINE-PHOSPHORYLATION-REGULATED KINASE 4"/>
    <property type="match status" value="1"/>
</dbReference>
<evidence type="ECO:0000256" key="8">
    <source>
        <dbReference type="PROSITE-ProRule" id="PRU10141"/>
    </source>
</evidence>
<dbReference type="GO" id="GO:0004674">
    <property type="term" value="F:protein serine/threonine kinase activity"/>
    <property type="evidence" value="ECO:0007669"/>
    <property type="project" value="UniProtKB-KW"/>
</dbReference>
<evidence type="ECO:0000256" key="4">
    <source>
        <dbReference type="ARBA" id="ARBA00022679"/>
    </source>
</evidence>
<proteinExistence type="inferred from homology"/>
<feature type="region of interest" description="Disordered" evidence="9">
    <location>
        <begin position="1"/>
        <end position="57"/>
    </location>
</feature>
<keyword evidence="5 8" id="KW-0547">Nucleotide-binding</keyword>
<evidence type="ECO:0000256" key="2">
    <source>
        <dbReference type="ARBA" id="ARBA00022527"/>
    </source>
</evidence>
<evidence type="ECO:0000256" key="9">
    <source>
        <dbReference type="SAM" id="MobiDB-lite"/>
    </source>
</evidence>
<dbReference type="GO" id="GO:0005737">
    <property type="term" value="C:cytoplasm"/>
    <property type="evidence" value="ECO:0007669"/>
    <property type="project" value="TreeGrafter"/>
</dbReference>
<feature type="domain" description="Protein kinase" evidence="10">
    <location>
        <begin position="188"/>
        <end position="484"/>
    </location>
</feature>
<dbReference type="Gene3D" id="1.10.510.10">
    <property type="entry name" value="Transferase(Phosphotransferase) domain 1"/>
    <property type="match status" value="1"/>
</dbReference>
<keyword evidence="6 11" id="KW-0418">Kinase</keyword>
<dbReference type="InterPro" id="IPR000719">
    <property type="entry name" value="Prot_kinase_dom"/>
</dbReference>
<organism evidence="11 12">
    <name type="scientific">Piedraia hortae CBS 480.64</name>
    <dbReference type="NCBI Taxonomy" id="1314780"/>
    <lineage>
        <taxon>Eukaryota</taxon>
        <taxon>Fungi</taxon>
        <taxon>Dikarya</taxon>
        <taxon>Ascomycota</taxon>
        <taxon>Pezizomycotina</taxon>
        <taxon>Dothideomycetes</taxon>
        <taxon>Dothideomycetidae</taxon>
        <taxon>Capnodiales</taxon>
        <taxon>Piedraiaceae</taxon>
        <taxon>Piedraia</taxon>
    </lineage>
</organism>
<keyword evidence="12" id="KW-1185">Reference proteome</keyword>
<evidence type="ECO:0000256" key="3">
    <source>
        <dbReference type="ARBA" id="ARBA00022553"/>
    </source>
</evidence>
<dbReference type="AlphaFoldDB" id="A0A6A7BT77"/>
<evidence type="ECO:0000256" key="6">
    <source>
        <dbReference type="ARBA" id="ARBA00022777"/>
    </source>
</evidence>